<dbReference type="Proteomes" id="UP000230233">
    <property type="component" value="Chromosome I"/>
</dbReference>
<gene>
    <name evidence="1" type="primary">Cnig_chr_I.g716</name>
    <name evidence="1" type="ORF">B9Z55_000716</name>
</gene>
<proteinExistence type="predicted"/>
<protein>
    <submittedName>
        <fullName evidence="1">Uncharacterized protein</fullName>
    </submittedName>
</protein>
<evidence type="ECO:0000313" key="2">
    <source>
        <dbReference type="Proteomes" id="UP000230233"/>
    </source>
</evidence>
<organism evidence="1 2">
    <name type="scientific">Caenorhabditis nigoni</name>
    <dbReference type="NCBI Taxonomy" id="1611254"/>
    <lineage>
        <taxon>Eukaryota</taxon>
        <taxon>Metazoa</taxon>
        <taxon>Ecdysozoa</taxon>
        <taxon>Nematoda</taxon>
        <taxon>Chromadorea</taxon>
        <taxon>Rhabditida</taxon>
        <taxon>Rhabditina</taxon>
        <taxon>Rhabditomorpha</taxon>
        <taxon>Rhabditoidea</taxon>
        <taxon>Rhabditidae</taxon>
        <taxon>Peloderinae</taxon>
        <taxon>Caenorhabditis</taxon>
    </lineage>
</organism>
<dbReference type="EMBL" id="PDUG01000001">
    <property type="protein sequence ID" value="PIC55442.1"/>
    <property type="molecule type" value="Genomic_DNA"/>
</dbReference>
<accession>A0A2G5VUG5</accession>
<name>A0A2G5VUG5_9PELO</name>
<comment type="caution">
    <text evidence="1">The sequence shown here is derived from an EMBL/GenBank/DDBJ whole genome shotgun (WGS) entry which is preliminary data.</text>
</comment>
<keyword evidence="2" id="KW-1185">Reference proteome</keyword>
<dbReference type="AlphaFoldDB" id="A0A2G5VUG5"/>
<sequence>MSPNSIAIMHGLKCLRGAKLHSSTSVLTDRRFTAFSTYGTSFSPDPRQFENQCRCSYVEVERGFKTPLIALECSKGVKTLGLVSEYESGFVENSDPLGPNVVNNHPDWKEIRKVLTTEGTFSVRSFDVASA</sequence>
<reference evidence="2" key="1">
    <citation type="submission" date="2017-10" db="EMBL/GenBank/DDBJ databases">
        <title>Rapid genome shrinkage in a self-fertile nematode reveals novel sperm competition proteins.</title>
        <authorList>
            <person name="Yin D."/>
            <person name="Schwarz E.M."/>
            <person name="Thomas C.G."/>
            <person name="Felde R.L."/>
            <person name="Korf I.F."/>
            <person name="Cutter A.D."/>
            <person name="Schartner C.M."/>
            <person name="Ralston E.J."/>
            <person name="Meyer B.J."/>
            <person name="Haag E.S."/>
        </authorList>
    </citation>
    <scope>NUCLEOTIDE SEQUENCE [LARGE SCALE GENOMIC DNA]</scope>
    <source>
        <strain evidence="2">JU1422</strain>
    </source>
</reference>
<evidence type="ECO:0000313" key="1">
    <source>
        <dbReference type="EMBL" id="PIC55442.1"/>
    </source>
</evidence>